<accession>A0A5B7KN03</accession>
<name>A0A5B7KN03_PORTR</name>
<proteinExistence type="predicted"/>
<evidence type="ECO:0000313" key="2">
    <source>
        <dbReference type="Proteomes" id="UP000324222"/>
    </source>
</evidence>
<gene>
    <name evidence="1" type="ORF">E2C01_102513</name>
</gene>
<protein>
    <submittedName>
        <fullName evidence="1">Uncharacterized protein</fullName>
    </submittedName>
</protein>
<dbReference type="AlphaFoldDB" id="A0A5B7KN03"/>
<dbReference type="EMBL" id="VSRR010152525">
    <property type="protein sequence ID" value="MPD06689.1"/>
    <property type="molecule type" value="Genomic_DNA"/>
</dbReference>
<reference evidence="1 2" key="1">
    <citation type="submission" date="2019-05" db="EMBL/GenBank/DDBJ databases">
        <title>Another draft genome of Portunus trituberculatus and its Hox gene families provides insights of decapod evolution.</title>
        <authorList>
            <person name="Jeong J.-H."/>
            <person name="Song I."/>
            <person name="Kim S."/>
            <person name="Choi T."/>
            <person name="Kim D."/>
            <person name="Ryu S."/>
            <person name="Kim W."/>
        </authorList>
    </citation>
    <scope>NUCLEOTIDE SEQUENCE [LARGE SCALE GENOMIC DNA]</scope>
    <source>
        <tissue evidence="1">Muscle</tissue>
    </source>
</reference>
<organism evidence="1 2">
    <name type="scientific">Portunus trituberculatus</name>
    <name type="common">Swimming crab</name>
    <name type="synonym">Neptunus trituberculatus</name>
    <dbReference type="NCBI Taxonomy" id="210409"/>
    <lineage>
        <taxon>Eukaryota</taxon>
        <taxon>Metazoa</taxon>
        <taxon>Ecdysozoa</taxon>
        <taxon>Arthropoda</taxon>
        <taxon>Crustacea</taxon>
        <taxon>Multicrustacea</taxon>
        <taxon>Malacostraca</taxon>
        <taxon>Eumalacostraca</taxon>
        <taxon>Eucarida</taxon>
        <taxon>Decapoda</taxon>
        <taxon>Pleocyemata</taxon>
        <taxon>Brachyura</taxon>
        <taxon>Eubrachyura</taxon>
        <taxon>Portunoidea</taxon>
        <taxon>Portunidae</taxon>
        <taxon>Portuninae</taxon>
        <taxon>Portunus</taxon>
    </lineage>
</organism>
<comment type="caution">
    <text evidence="1">The sequence shown here is derived from an EMBL/GenBank/DDBJ whole genome shotgun (WGS) entry which is preliminary data.</text>
</comment>
<sequence length="91" mass="10345">MRGISQCRGREVMRTGYWPALYGGVTEGAGRGGRMSRGRMNEGGGGVLVWKMWFGKKENERNETKVEKKPESKVVKRMIEGCKGRVEFKYI</sequence>
<evidence type="ECO:0000313" key="1">
    <source>
        <dbReference type="EMBL" id="MPD06689.1"/>
    </source>
</evidence>
<keyword evidence="2" id="KW-1185">Reference proteome</keyword>
<dbReference type="Proteomes" id="UP000324222">
    <property type="component" value="Unassembled WGS sequence"/>
</dbReference>